<accession>A0A918HPX8</accession>
<dbReference type="Proteomes" id="UP000646776">
    <property type="component" value="Unassembled WGS sequence"/>
</dbReference>
<evidence type="ECO:0000256" key="1">
    <source>
        <dbReference type="SAM" id="MobiDB-lite"/>
    </source>
</evidence>
<sequence length="87" mass="8728">MNITFDLATVLVVGTALAIGCLVYRWMAPATGTMSTTTKGERLVAAVTAAAAAVAIGAYAVNGIKSVEPPSERPAPGPTATRIGEAP</sequence>
<dbReference type="AlphaFoldDB" id="A0A918HPX8"/>
<comment type="caution">
    <text evidence="3">The sequence shown here is derived from an EMBL/GenBank/DDBJ whole genome shotgun (WGS) entry which is preliminary data.</text>
</comment>
<feature type="region of interest" description="Disordered" evidence="1">
    <location>
        <begin position="67"/>
        <end position="87"/>
    </location>
</feature>
<dbReference type="RefSeq" id="WP_189717821.1">
    <property type="nucleotide sequence ID" value="NZ_BMSA01000041.1"/>
</dbReference>
<feature type="transmembrane region" description="Helical" evidence="2">
    <location>
        <begin position="43"/>
        <end position="61"/>
    </location>
</feature>
<feature type="transmembrane region" description="Helical" evidence="2">
    <location>
        <begin position="7"/>
        <end position="27"/>
    </location>
</feature>
<reference evidence="3" key="1">
    <citation type="journal article" date="2014" name="Int. J. Syst. Evol. Microbiol.">
        <title>Complete genome sequence of Corynebacterium casei LMG S-19264T (=DSM 44701T), isolated from a smear-ripened cheese.</title>
        <authorList>
            <consortium name="US DOE Joint Genome Institute (JGI-PGF)"/>
            <person name="Walter F."/>
            <person name="Albersmeier A."/>
            <person name="Kalinowski J."/>
            <person name="Ruckert C."/>
        </authorList>
    </citation>
    <scope>NUCLEOTIDE SEQUENCE</scope>
    <source>
        <strain evidence="3">JCM 4125</strain>
    </source>
</reference>
<keyword evidence="2" id="KW-1133">Transmembrane helix</keyword>
<organism evidence="3 4">
    <name type="scientific">Streptomyces phaeofaciens</name>
    <dbReference type="NCBI Taxonomy" id="68254"/>
    <lineage>
        <taxon>Bacteria</taxon>
        <taxon>Bacillati</taxon>
        <taxon>Actinomycetota</taxon>
        <taxon>Actinomycetes</taxon>
        <taxon>Kitasatosporales</taxon>
        <taxon>Streptomycetaceae</taxon>
        <taxon>Streptomyces</taxon>
    </lineage>
</organism>
<reference evidence="3" key="2">
    <citation type="submission" date="2020-09" db="EMBL/GenBank/DDBJ databases">
        <authorList>
            <person name="Sun Q."/>
            <person name="Ohkuma M."/>
        </authorList>
    </citation>
    <scope>NUCLEOTIDE SEQUENCE</scope>
    <source>
        <strain evidence="3">JCM 4125</strain>
    </source>
</reference>
<keyword evidence="4" id="KW-1185">Reference proteome</keyword>
<keyword evidence="2" id="KW-0472">Membrane</keyword>
<evidence type="ECO:0000313" key="4">
    <source>
        <dbReference type="Proteomes" id="UP000646776"/>
    </source>
</evidence>
<evidence type="ECO:0000256" key="2">
    <source>
        <dbReference type="SAM" id="Phobius"/>
    </source>
</evidence>
<proteinExistence type="predicted"/>
<gene>
    <name evidence="3" type="ORF">GCM10010226_83450</name>
</gene>
<name>A0A918HPX8_9ACTN</name>
<protein>
    <submittedName>
        <fullName evidence="3">Uncharacterized protein</fullName>
    </submittedName>
</protein>
<evidence type="ECO:0000313" key="3">
    <source>
        <dbReference type="EMBL" id="GGT92803.1"/>
    </source>
</evidence>
<keyword evidence="2" id="KW-0812">Transmembrane</keyword>
<dbReference type="EMBL" id="BMSA01000041">
    <property type="protein sequence ID" value="GGT92803.1"/>
    <property type="molecule type" value="Genomic_DNA"/>
</dbReference>